<protein>
    <submittedName>
        <fullName evidence="5">Paired domain-containing protein</fullName>
    </submittedName>
</protein>
<evidence type="ECO:0000256" key="2">
    <source>
        <dbReference type="ARBA" id="ARBA00022724"/>
    </source>
</evidence>
<dbReference type="SUPFAM" id="SSF46689">
    <property type="entry name" value="Homeodomain-like"/>
    <property type="match status" value="1"/>
</dbReference>
<dbReference type="Proteomes" id="UP000095282">
    <property type="component" value="Unplaced"/>
</dbReference>
<dbReference type="AlphaFoldDB" id="A0A1I7T5D4"/>
<dbReference type="PANTHER" id="PTHR46068:SF1">
    <property type="entry name" value="TRANSPOSASE IS30-LIKE HTH DOMAIN-CONTAINING PROTEIN"/>
    <property type="match status" value="1"/>
</dbReference>
<sequence>MTAASPFRLAIIECIRKGMRSGDIVRKLGVNKMLVNRVIKRYKRLGTSDDMPRSGRPVTVTTPEVVKAVRERIRRNPERSMRKMAIDFEMNRGSMQIIVKKKLNMIPYRFQKGAFLTEKNKALRVQKAKKLLLDTRSGSHLTTLFTDEKLFTVEANKNGQNNRIIAKDYFSACQNGKFLNKTSHPASVMVFAGICANGKTPLIFVEPGAKVNQTYYREKILETEVLPWAQGHFGNASWTFQQDSAPAHRAKATQDWCKAHFPQFISSSEWPASSPDLNPLDYSVWGYLTQKVSTKNYPNITALKTALLEAWDEIDTKYLRAVVDAYPKRLRAVIRAKGGRFENNS</sequence>
<dbReference type="Gene3D" id="3.30.420.10">
    <property type="entry name" value="Ribonuclease H-like superfamily/Ribonuclease H"/>
    <property type="match status" value="1"/>
</dbReference>
<feature type="domain" description="Paired" evidence="3">
    <location>
        <begin position="7"/>
        <end position="78"/>
    </location>
</feature>
<evidence type="ECO:0000259" key="3">
    <source>
        <dbReference type="Pfam" id="PF00292"/>
    </source>
</evidence>
<proteinExistence type="predicted"/>
<dbReference type="InterPro" id="IPR036388">
    <property type="entry name" value="WH-like_DNA-bd_sf"/>
</dbReference>
<dbReference type="eggNOG" id="KOG4740">
    <property type="taxonomic scope" value="Eukaryota"/>
</dbReference>
<evidence type="ECO:0000256" key="1">
    <source>
        <dbReference type="ARBA" id="ARBA00004123"/>
    </source>
</evidence>
<reference evidence="5" key="1">
    <citation type="submission" date="2016-11" db="UniProtKB">
        <authorList>
            <consortium name="WormBaseParasite"/>
        </authorList>
    </citation>
    <scope>IDENTIFICATION</scope>
</reference>
<dbReference type="PANTHER" id="PTHR46068">
    <property type="entry name" value="PROTEIN CBG27172"/>
    <property type="match status" value="1"/>
</dbReference>
<dbReference type="InterPro" id="IPR036397">
    <property type="entry name" value="RNaseH_sf"/>
</dbReference>
<dbReference type="InterPro" id="IPR009057">
    <property type="entry name" value="Homeodomain-like_sf"/>
</dbReference>
<dbReference type="GO" id="GO:0005634">
    <property type="term" value="C:nucleus"/>
    <property type="evidence" value="ECO:0007669"/>
    <property type="project" value="UniProtKB-SubCell"/>
</dbReference>
<comment type="subcellular location">
    <subcellularLocation>
        <location evidence="1">Nucleus</location>
    </subcellularLocation>
</comment>
<accession>A0A1I7T5D4</accession>
<dbReference type="GO" id="GO:0006355">
    <property type="term" value="P:regulation of DNA-templated transcription"/>
    <property type="evidence" value="ECO:0007669"/>
    <property type="project" value="InterPro"/>
</dbReference>
<organism evidence="4 5">
    <name type="scientific">Caenorhabditis tropicalis</name>
    <dbReference type="NCBI Taxonomy" id="1561998"/>
    <lineage>
        <taxon>Eukaryota</taxon>
        <taxon>Metazoa</taxon>
        <taxon>Ecdysozoa</taxon>
        <taxon>Nematoda</taxon>
        <taxon>Chromadorea</taxon>
        <taxon>Rhabditida</taxon>
        <taxon>Rhabditina</taxon>
        <taxon>Rhabditomorpha</taxon>
        <taxon>Rhabditoidea</taxon>
        <taxon>Rhabditidae</taxon>
        <taxon>Peloderinae</taxon>
        <taxon>Caenorhabditis</taxon>
    </lineage>
</organism>
<dbReference type="STRING" id="1561998.A0A1I7T5D4"/>
<dbReference type="WBParaSite" id="Csp11.Scaffold511.g2555.t1">
    <property type="protein sequence ID" value="Csp11.Scaffold511.g2555.t1"/>
    <property type="gene ID" value="Csp11.Scaffold511.g2555"/>
</dbReference>
<keyword evidence="4" id="KW-1185">Reference proteome</keyword>
<evidence type="ECO:0000313" key="4">
    <source>
        <dbReference type="Proteomes" id="UP000095282"/>
    </source>
</evidence>
<evidence type="ECO:0000313" key="5">
    <source>
        <dbReference type="WBParaSite" id="Csp11.Scaffold511.g2555.t1"/>
    </source>
</evidence>
<dbReference type="Pfam" id="PF00292">
    <property type="entry name" value="PAX"/>
    <property type="match status" value="1"/>
</dbReference>
<name>A0A1I7T5D4_9PELO</name>
<dbReference type="InterPro" id="IPR001523">
    <property type="entry name" value="Paired_dom"/>
</dbReference>
<dbReference type="GO" id="GO:0003677">
    <property type="term" value="F:DNA binding"/>
    <property type="evidence" value="ECO:0007669"/>
    <property type="project" value="InterPro"/>
</dbReference>
<keyword evidence="2" id="KW-0563">Paired box</keyword>
<dbReference type="Gene3D" id="1.10.10.10">
    <property type="entry name" value="Winged helix-like DNA-binding domain superfamily/Winged helix DNA-binding domain"/>
    <property type="match status" value="1"/>
</dbReference>